<proteinExistence type="predicted"/>
<sequence length="213" mass="24199">MALVQVTLDYFPPSTFTHCLFLFTTKNVDKEISGASPSQRLDMMTLLAKKQPLPTAVGVTTSGRFVDKATELLNTFSNKNNVTTTTRFCFILGYDTLIRLLDPKYYHPMSVQEALHPFFQHSTLVCVDRDGYGDMDEFWQKHKEDWVNKDGKITRIVLNDPKLETISSSLVRSIISNTRSTTGVTAAAKEEELETMVDRDVAKYIRNQGLYLE</sequence>
<evidence type="ECO:0008006" key="3">
    <source>
        <dbReference type="Google" id="ProtNLM"/>
    </source>
</evidence>
<evidence type="ECO:0000313" key="2">
    <source>
        <dbReference type="Proteomes" id="UP000646827"/>
    </source>
</evidence>
<dbReference type="GO" id="GO:0005737">
    <property type="term" value="C:cytoplasm"/>
    <property type="evidence" value="ECO:0007669"/>
    <property type="project" value="TreeGrafter"/>
</dbReference>
<dbReference type="GO" id="GO:0016887">
    <property type="term" value="F:ATP hydrolysis activity"/>
    <property type="evidence" value="ECO:0007669"/>
    <property type="project" value="TreeGrafter"/>
</dbReference>
<protein>
    <recommendedName>
        <fullName evidence="3">Nicotinamide-nucleotide adenylyltransferase</fullName>
    </recommendedName>
</protein>
<dbReference type="GO" id="GO:0000309">
    <property type="term" value="F:nicotinamide-nucleotide adenylyltransferase activity"/>
    <property type="evidence" value="ECO:0007669"/>
    <property type="project" value="TreeGrafter"/>
</dbReference>
<name>A0A8H7S916_9FUNG</name>
<dbReference type="SUPFAM" id="SSF52374">
    <property type="entry name" value="Nucleotidylyl transferase"/>
    <property type="match status" value="1"/>
</dbReference>
<dbReference type="PANTHER" id="PTHR31285">
    <property type="entry name" value="NICOTINAMIDE MONONUCLEOTIDE ADENYLYLTRANSFERASE"/>
    <property type="match status" value="1"/>
</dbReference>
<accession>A0A8H7S916</accession>
<dbReference type="GO" id="GO:0005634">
    <property type="term" value="C:nucleus"/>
    <property type="evidence" value="ECO:0007669"/>
    <property type="project" value="TreeGrafter"/>
</dbReference>
<dbReference type="Proteomes" id="UP000646827">
    <property type="component" value="Unassembled WGS sequence"/>
</dbReference>
<dbReference type="Gene3D" id="3.40.50.620">
    <property type="entry name" value="HUPs"/>
    <property type="match status" value="1"/>
</dbReference>
<dbReference type="InterPro" id="IPR014729">
    <property type="entry name" value="Rossmann-like_a/b/a_fold"/>
</dbReference>
<dbReference type="AlphaFoldDB" id="A0A8H7S916"/>
<dbReference type="PANTHER" id="PTHR31285:SF0">
    <property type="entry name" value="NICOTINAMIDE MONONUCLEOTIDE ADENYLYLTRANSFERASE"/>
    <property type="match status" value="1"/>
</dbReference>
<evidence type="ECO:0000313" key="1">
    <source>
        <dbReference type="EMBL" id="KAG2223708.1"/>
    </source>
</evidence>
<reference evidence="1 2" key="1">
    <citation type="submission" date="2020-12" db="EMBL/GenBank/DDBJ databases">
        <title>Metabolic potential, ecology and presence of endohyphal bacteria is reflected in genomic diversity of Mucoromycotina.</title>
        <authorList>
            <person name="Muszewska A."/>
            <person name="Okrasinska A."/>
            <person name="Steczkiewicz K."/>
            <person name="Drgas O."/>
            <person name="Orlowska M."/>
            <person name="Perlinska-Lenart U."/>
            <person name="Aleksandrzak-Piekarczyk T."/>
            <person name="Szatraj K."/>
            <person name="Zielenkiewicz U."/>
            <person name="Pilsyk S."/>
            <person name="Malc E."/>
            <person name="Mieczkowski P."/>
            <person name="Kruszewska J.S."/>
            <person name="Biernat P."/>
            <person name="Pawlowska J."/>
        </authorList>
    </citation>
    <scope>NUCLEOTIDE SEQUENCE [LARGE SCALE GENOMIC DNA]</scope>
    <source>
        <strain evidence="1 2">CBS 142.35</strain>
    </source>
</reference>
<dbReference type="OrthoDB" id="5591297at2759"/>
<keyword evidence="2" id="KW-1185">Reference proteome</keyword>
<comment type="caution">
    <text evidence="1">The sequence shown here is derived from an EMBL/GenBank/DDBJ whole genome shotgun (WGS) entry which is preliminary data.</text>
</comment>
<dbReference type="EMBL" id="JAEPRB010000056">
    <property type="protein sequence ID" value="KAG2223708.1"/>
    <property type="molecule type" value="Genomic_DNA"/>
</dbReference>
<gene>
    <name evidence="1" type="ORF">INT45_007286</name>
</gene>
<organism evidence="1 2">
    <name type="scientific">Circinella minor</name>
    <dbReference type="NCBI Taxonomy" id="1195481"/>
    <lineage>
        <taxon>Eukaryota</taxon>
        <taxon>Fungi</taxon>
        <taxon>Fungi incertae sedis</taxon>
        <taxon>Mucoromycota</taxon>
        <taxon>Mucoromycotina</taxon>
        <taxon>Mucoromycetes</taxon>
        <taxon>Mucorales</taxon>
        <taxon>Lichtheimiaceae</taxon>
        <taxon>Circinella</taxon>
    </lineage>
</organism>